<proteinExistence type="predicted"/>
<gene>
    <name evidence="2" type="ORF">SCHCODRAFT_84369</name>
</gene>
<keyword evidence="3" id="KW-1185">Reference proteome</keyword>
<dbReference type="GeneID" id="9587247"/>
<name>D8PUY2_SCHCM</name>
<feature type="compositionally biased region" description="Polar residues" evidence="1">
    <location>
        <begin position="59"/>
        <end position="68"/>
    </location>
</feature>
<reference evidence="2 3" key="1">
    <citation type="journal article" date="2010" name="Nat. Biotechnol.">
        <title>Genome sequence of the model mushroom Schizophyllum commune.</title>
        <authorList>
            <person name="Ohm R.A."/>
            <person name="de Jong J.F."/>
            <person name="Lugones L.G."/>
            <person name="Aerts A."/>
            <person name="Kothe E."/>
            <person name="Stajich J.E."/>
            <person name="de Vries R.P."/>
            <person name="Record E."/>
            <person name="Levasseur A."/>
            <person name="Baker S.E."/>
            <person name="Bartholomew K.A."/>
            <person name="Coutinho P.M."/>
            <person name="Erdmann S."/>
            <person name="Fowler T.J."/>
            <person name="Gathman A.C."/>
            <person name="Lombard V."/>
            <person name="Henrissat B."/>
            <person name="Knabe N."/>
            <person name="Kuees U."/>
            <person name="Lilly W.W."/>
            <person name="Lindquist E."/>
            <person name="Lucas S."/>
            <person name="Magnuson J.K."/>
            <person name="Piumi F."/>
            <person name="Raudaskoski M."/>
            <person name="Salamov A."/>
            <person name="Schmutz J."/>
            <person name="Schwarze F.W.M.R."/>
            <person name="vanKuyk P.A."/>
            <person name="Horton J.S."/>
            <person name="Grigoriev I.V."/>
            <person name="Woesten H.A.B."/>
        </authorList>
    </citation>
    <scope>NUCLEOTIDE SEQUENCE [LARGE SCALE GENOMIC DNA]</scope>
    <source>
        <strain evidence="3">H4-8 / FGSC 9210</strain>
    </source>
</reference>
<sequence length="185" mass="20477">MNVSIPASELVPCLREAPHLRDLWIDVRTNSTLTNELLENLRLDERSETTADVSEDDSGPSSGTTAQITEERGKRLVPELERLHVSCPATFSADTLMNMVRSRTAPQRKTQPAYEDAARTVNDASRETAAASSEPASPLRYINIHCTDPALRVEPQIVARLRIMAAAGIKLFFRVGDRDVVHDGR</sequence>
<dbReference type="HOGENOM" id="CLU_1462140_0_0_1"/>
<feature type="region of interest" description="Disordered" evidence="1">
    <location>
        <begin position="46"/>
        <end position="73"/>
    </location>
</feature>
<dbReference type="AlphaFoldDB" id="D8PUY2"/>
<dbReference type="InParanoid" id="D8PUY2"/>
<dbReference type="RefSeq" id="XP_003035673.1">
    <property type="nucleotide sequence ID" value="XM_003035627.1"/>
</dbReference>
<dbReference type="VEuPathDB" id="FungiDB:SCHCODRAFT_02662072"/>
<dbReference type="OrthoDB" id="3031121at2759"/>
<dbReference type="Proteomes" id="UP000007431">
    <property type="component" value="Unassembled WGS sequence"/>
</dbReference>
<evidence type="ECO:0000256" key="1">
    <source>
        <dbReference type="SAM" id="MobiDB-lite"/>
    </source>
</evidence>
<accession>D8PUY2</accession>
<evidence type="ECO:0000313" key="2">
    <source>
        <dbReference type="EMBL" id="EFJ00771.1"/>
    </source>
</evidence>
<protein>
    <submittedName>
        <fullName evidence="2">Expressed protein</fullName>
    </submittedName>
</protein>
<feature type="region of interest" description="Disordered" evidence="1">
    <location>
        <begin position="104"/>
        <end position="135"/>
    </location>
</feature>
<organism evidence="3">
    <name type="scientific">Schizophyllum commune (strain H4-8 / FGSC 9210)</name>
    <name type="common">Split gill fungus</name>
    <dbReference type="NCBI Taxonomy" id="578458"/>
    <lineage>
        <taxon>Eukaryota</taxon>
        <taxon>Fungi</taxon>
        <taxon>Dikarya</taxon>
        <taxon>Basidiomycota</taxon>
        <taxon>Agaricomycotina</taxon>
        <taxon>Agaricomycetes</taxon>
        <taxon>Agaricomycetidae</taxon>
        <taxon>Agaricales</taxon>
        <taxon>Schizophyllaceae</taxon>
        <taxon>Schizophyllum</taxon>
    </lineage>
</organism>
<dbReference type="EMBL" id="GL377303">
    <property type="protein sequence ID" value="EFJ00771.1"/>
    <property type="molecule type" value="Genomic_DNA"/>
</dbReference>
<evidence type="ECO:0000313" key="3">
    <source>
        <dbReference type="Proteomes" id="UP000007431"/>
    </source>
</evidence>
<dbReference type="KEGG" id="scm:SCHCO_02662072"/>